<dbReference type="SUPFAM" id="SSF57414">
    <property type="entry name" value="Hairpin loop containing domain-like"/>
    <property type="match status" value="12"/>
</dbReference>
<dbReference type="Gene3D" id="3.50.4.10">
    <property type="entry name" value="Hepatocyte Growth Factor"/>
    <property type="match status" value="11"/>
</dbReference>
<evidence type="ECO:0000313" key="3">
    <source>
        <dbReference type="EMBL" id="CAD5124145.1"/>
    </source>
</evidence>
<keyword evidence="4" id="KW-1185">Reference proteome</keyword>
<dbReference type="SMART" id="SM00473">
    <property type="entry name" value="PAN_AP"/>
    <property type="match status" value="14"/>
</dbReference>
<evidence type="ECO:0000313" key="4">
    <source>
        <dbReference type="Proteomes" id="UP000549394"/>
    </source>
</evidence>
<dbReference type="OrthoDB" id="5957927at2759"/>
<dbReference type="GO" id="GO:0009653">
    <property type="term" value="P:anatomical structure morphogenesis"/>
    <property type="evidence" value="ECO:0007669"/>
    <property type="project" value="TreeGrafter"/>
</dbReference>
<protein>
    <submittedName>
        <fullName evidence="3">DgyrCDS12445</fullName>
    </submittedName>
</protein>
<feature type="domain" description="Apple" evidence="2">
    <location>
        <begin position="681"/>
        <end position="762"/>
    </location>
</feature>
<dbReference type="Proteomes" id="UP000549394">
    <property type="component" value="Unassembled WGS sequence"/>
</dbReference>
<dbReference type="EMBL" id="CAJFCJ010000020">
    <property type="protein sequence ID" value="CAD5124145.1"/>
    <property type="molecule type" value="Genomic_DNA"/>
</dbReference>
<feature type="domain" description="Apple" evidence="2">
    <location>
        <begin position="26"/>
        <end position="100"/>
    </location>
</feature>
<dbReference type="CDD" id="cd01099">
    <property type="entry name" value="PAN_AP_HGF"/>
    <property type="match status" value="4"/>
</dbReference>
<dbReference type="InterPro" id="IPR003609">
    <property type="entry name" value="Pan_app"/>
</dbReference>
<dbReference type="PANTHER" id="PTHR47327:SF1">
    <property type="entry name" value="RE15579P"/>
    <property type="match status" value="1"/>
</dbReference>
<comment type="caution">
    <text evidence="3">The sequence shown here is derived from an EMBL/GenBank/DDBJ whole genome shotgun (WGS) entry which is preliminary data.</text>
</comment>
<accession>A0A7I8W8K5</accession>
<feature type="domain" description="Apple" evidence="2">
    <location>
        <begin position="102"/>
        <end position="183"/>
    </location>
</feature>
<feature type="domain" description="Apple" evidence="2">
    <location>
        <begin position="924"/>
        <end position="1003"/>
    </location>
</feature>
<evidence type="ECO:0000259" key="2">
    <source>
        <dbReference type="PROSITE" id="PS50948"/>
    </source>
</evidence>
<name>A0A7I8W8K5_9ANNE</name>
<dbReference type="AlphaFoldDB" id="A0A7I8W8K5"/>
<proteinExistence type="predicted"/>
<sequence>MRLVGQVHFLRSFILLAVLASADCRCFDSIPGKHLELYAELISERGEDECLGSCLAAEFKCQSAQFNLETKTCFLNEETHLTQPSLFKSSDKYIFWFRNDQCDKNCYFQYFFKKYLLGFNTVVFDSYSSFQCLEECLIRSDLDCLSIDYNRDKQRCILSSESNDTKNDAFLEHTNLEHFQKICYAPEPEYPCFTDTHTGKYLKNHHKALHGLDEENCRIYCLTADFFCKSAHYKKDENICYLNVETHKTSPIYFKNDDKYVYWLRNDECKPNCYFKHFQKRRLIGFDDVVLISINKHLCIKECLTNNQINCSSFEYNENTKECRLSSESNDTKSQFWEPSDSFDYYHKICKIPQIQLPCFDEMYDGRFLINSEETISGRTEEECCASCLTSKILCKSVQYDRSTKLCYLNTETHRTTPENFVSNPYYVYWKRGEKCDLECYFDYSYKKYLLGFNTIRIKPFPSIKCLEQCFIAEDIECLSIDYNREKRECVLSIESKDTQPEMKLSHINLEHFHKVCPIKYPCFRLYSKKFLEDKTDQFSGKSEKECIQLCLLSETTCRSLSYNSNTEKCYISRKTKDSNPDSFVDNENFNYFQKLDECQPNCKVLPFPSYHLKDEYILSEKVDSEMDCIKMCVSRRPFGSCNSVDWFKDTFTCVLHKETRFSQPRSFRTLIASMHFHVSCGNVCFKEHPYRSLDGYDYSIIENISEDDCNSHCINSEETCRSTEYDKTKNQCFLSKENSITKPLGYKPSETKIYWERKEICRFDCYMIKYTNRYLMGQNVRTVQVVDKFECQELCLSEYLSSCKSAEYNQRTKTCYLGTETQHSKPWIWSTSSQYIYWDKVCREDFLCFDRHPGQFLNKYYDRKTDLSEEECVRWCHMAICNAINYKISTKECFLILLPDNEKPAVSFAGTNDYVYLPKKKSCHPNCYFKKVSNKYLIGFNDHSKIVPSEEHCLNLCITYFEWCRSFEYQKSTSRCVISKMFNINPELLRTNKDYSLYELNCKMNSSPGSKCFEKYKKKHINGYNTQTLSDQTEISCLEACLTTKNFICRSAEFSISTKKCYLSKESKTTRPSNYEDNSQFIYYHRKSECKLDCSIDTQLHKELENYDLKSFYTISNLECISECLITPGCLSVDRNEVTKRCDLHQVTKYTATDAFHTATSSTYWNVLCSH</sequence>
<organism evidence="3 4">
    <name type="scientific">Dimorphilus gyrociliatus</name>
    <dbReference type="NCBI Taxonomy" id="2664684"/>
    <lineage>
        <taxon>Eukaryota</taxon>
        <taxon>Metazoa</taxon>
        <taxon>Spiralia</taxon>
        <taxon>Lophotrochozoa</taxon>
        <taxon>Annelida</taxon>
        <taxon>Polychaeta</taxon>
        <taxon>Polychaeta incertae sedis</taxon>
        <taxon>Dinophilidae</taxon>
        <taxon>Dimorphilus</taxon>
    </lineage>
</organism>
<keyword evidence="1" id="KW-0732">Signal</keyword>
<feature type="domain" description="Apple" evidence="2">
    <location>
        <begin position="359"/>
        <end position="436"/>
    </location>
</feature>
<dbReference type="PROSITE" id="PS50948">
    <property type="entry name" value="PAN"/>
    <property type="match status" value="11"/>
</dbReference>
<dbReference type="PANTHER" id="PTHR47327">
    <property type="entry name" value="FI18240P1-RELATED"/>
    <property type="match status" value="1"/>
</dbReference>
<feature type="chain" id="PRO_5029766379" evidence="1">
    <location>
        <begin position="25"/>
        <end position="1172"/>
    </location>
</feature>
<feature type="domain" description="Apple" evidence="2">
    <location>
        <begin position="523"/>
        <end position="599"/>
    </location>
</feature>
<dbReference type="InterPro" id="IPR052774">
    <property type="entry name" value="Celegans_DevNeuronal_Protein"/>
</dbReference>
<evidence type="ECO:0000256" key="1">
    <source>
        <dbReference type="SAM" id="SignalP"/>
    </source>
</evidence>
<feature type="domain" description="Apple" evidence="2">
    <location>
        <begin position="1013"/>
        <end position="1091"/>
    </location>
</feature>
<reference evidence="3 4" key="1">
    <citation type="submission" date="2020-08" db="EMBL/GenBank/DDBJ databases">
        <authorList>
            <person name="Hejnol A."/>
        </authorList>
    </citation>
    <scope>NUCLEOTIDE SEQUENCE [LARGE SCALE GENOMIC DNA]</scope>
</reference>
<dbReference type="Pfam" id="PF00024">
    <property type="entry name" value="PAN_1"/>
    <property type="match status" value="12"/>
</dbReference>
<gene>
    <name evidence="3" type="ORF">DGYR_LOCUS11732</name>
</gene>
<feature type="domain" description="Apple" evidence="2">
    <location>
        <begin position="269"/>
        <end position="350"/>
    </location>
</feature>
<feature type="domain" description="Apple" evidence="2">
    <location>
        <begin position="766"/>
        <end position="843"/>
    </location>
</feature>
<feature type="domain" description="Apple" evidence="2">
    <location>
        <begin position="1095"/>
        <end position="1170"/>
    </location>
</feature>
<feature type="signal peptide" evidence="1">
    <location>
        <begin position="1"/>
        <end position="24"/>
    </location>
</feature>
<feature type="domain" description="Apple" evidence="2">
    <location>
        <begin position="440"/>
        <end position="517"/>
    </location>
</feature>